<keyword evidence="8" id="KW-0378">Hydrolase</keyword>
<evidence type="ECO:0000256" key="5">
    <source>
        <dbReference type="ARBA" id="ARBA00022023"/>
    </source>
</evidence>
<evidence type="ECO:0000256" key="12">
    <source>
        <dbReference type="ARBA" id="ARBA00023295"/>
    </source>
</evidence>
<reference evidence="14 15" key="1">
    <citation type="journal article" date="2014" name="BMC Genomics">
        <title>Comparison of environmental and isolate Sulfobacillus genomes reveals diverse carbon, sulfur, nitrogen, and hydrogen metabolisms.</title>
        <authorList>
            <person name="Justice N.B."/>
            <person name="Norman A."/>
            <person name="Brown C.T."/>
            <person name="Singh A."/>
            <person name="Thomas B.C."/>
            <person name="Banfield J.F."/>
        </authorList>
    </citation>
    <scope>NUCLEOTIDE SEQUENCE [LARGE SCALE GENOMIC DNA]</scope>
    <source>
        <strain evidence="14">AMDSBA3</strain>
    </source>
</reference>
<dbReference type="AlphaFoldDB" id="A0A2T2WPE9"/>
<dbReference type="PIRSF" id="PIRSF001435">
    <property type="entry name" value="Nth"/>
    <property type="match status" value="1"/>
</dbReference>
<dbReference type="Pfam" id="PF00730">
    <property type="entry name" value="HhH-GPD"/>
    <property type="match status" value="1"/>
</dbReference>
<evidence type="ECO:0000256" key="4">
    <source>
        <dbReference type="ARBA" id="ARBA00012045"/>
    </source>
</evidence>
<dbReference type="InterPro" id="IPR000445">
    <property type="entry name" value="HhH_motif"/>
</dbReference>
<comment type="catalytic activity">
    <reaction evidence="1">
        <text>Hydrolyzes free adenine bases from 7,8-dihydro-8-oxoguanine:adenine mismatched double-stranded DNA, leaving an apurinic site.</text>
        <dbReference type="EC" id="3.2.2.31"/>
    </reaction>
</comment>
<dbReference type="GO" id="GO:0006284">
    <property type="term" value="P:base-excision repair"/>
    <property type="evidence" value="ECO:0007669"/>
    <property type="project" value="InterPro"/>
</dbReference>
<dbReference type="Proteomes" id="UP000241848">
    <property type="component" value="Unassembled WGS sequence"/>
</dbReference>
<dbReference type="InterPro" id="IPR044298">
    <property type="entry name" value="MIG/MutY"/>
</dbReference>
<dbReference type="GO" id="GO:0000701">
    <property type="term" value="F:purine-specific mismatch base pair DNA N-glycosylase activity"/>
    <property type="evidence" value="ECO:0007669"/>
    <property type="project" value="UniProtKB-EC"/>
</dbReference>
<keyword evidence="6" id="KW-0479">Metal-binding</keyword>
<keyword evidence="9" id="KW-0408">Iron</keyword>
<dbReference type="CDD" id="cd00056">
    <property type="entry name" value="ENDO3c"/>
    <property type="match status" value="1"/>
</dbReference>
<keyword evidence="11" id="KW-0234">DNA repair</keyword>
<keyword evidence="10" id="KW-0411">Iron-sulfur</keyword>
<dbReference type="GO" id="GO:0046872">
    <property type="term" value="F:metal ion binding"/>
    <property type="evidence" value="ECO:0007669"/>
    <property type="project" value="UniProtKB-KW"/>
</dbReference>
<evidence type="ECO:0000313" key="14">
    <source>
        <dbReference type="EMBL" id="PSR24119.1"/>
    </source>
</evidence>
<feature type="domain" description="HhH-GPD" evidence="13">
    <location>
        <begin position="50"/>
        <end position="201"/>
    </location>
</feature>
<gene>
    <name evidence="14" type="ORF">C7B45_00460</name>
</gene>
<dbReference type="EC" id="3.2.2.31" evidence="4"/>
<protein>
    <recommendedName>
        <fullName evidence="5">Adenine DNA glycosylase</fullName>
        <ecNumber evidence="4">3.2.2.31</ecNumber>
    </recommendedName>
</protein>
<comment type="similarity">
    <text evidence="3">Belongs to the Nth/MutY family.</text>
</comment>
<dbReference type="InterPro" id="IPR011257">
    <property type="entry name" value="DNA_glycosylase"/>
</dbReference>
<dbReference type="PANTHER" id="PTHR42944">
    <property type="entry name" value="ADENINE DNA GLYCOSYLASE"/>
    <property type="match status" value="1"/>
</dbReference>
<dbReference type="InterPro" id="IPR003265">
    <property type="entry name" value="HhH-GPD_domain"/>
</dbReference>
<evidence type="ECO:0000259" key="13">
    <source>
        <dbReference type="SMART" id="SM00478"/>
    </source>
</evidence>
<evidence type="ECO:0000256" key="1">
    <source>
        <dbReference type="ARBA" id="ARBA00000843"/>
    </source>
</evidence>
<keyword evidence="7" id="KW-0227">DNA damage</keyword>
<dbReference type="Gene3D" id="1.10.340.30">
    <property type="entry name" value="Hypothetical protein, domain 2"/>
    <property type="match status" value="1"/>
</dbReference>
<dbReference type="GO" id="GO:0006298">
    <property type="term" value="P:mismatch repair"/>
    <property type="evidence" value="ECO:0007669"/>
    <property type="project" value="TreeGrafter"/>
</dbReference>
<evidence type="ECO:0000313" key="15">
    <source>
        <dbReference type="Proteomes" id="UP000241848"/>
    </source>
</evidence>
<comment type="caution">
    <text evidence="14">The sequence shown here is derived from an EMBL/GenBank/DDBJ whole genome shotgun (WGS) entry which is preliminary data.</text>
</comment>
<dbReference type="InterPro" id="IPR003651">
    <property type="entry name" value="Endonuclease3_FeS-loop_motif"/>
</dbReference>
<dbReference type="SUPFAM" id="SSF48150">
    <property type="entry name" value="DNA-glycosylase"/>
    <property type="match status" value="1"/>
</dbReference>
<evidence type="ECO:0000256" key="9">
    <source>
        <dbReference type="ARBA" id="ARBA00023004"/>
    </source>
</evidence>
<evidence type="ECO:0000256" key="8">
    <source>
        <dbReference type="ARBA" id="ARBA00022801"/>
    </source>
</evidence>
<keyword evidence="12" id="KW-0326">Glycosidase</keyword>
<dbReference type="GO" id="GO:0034039">
    <property type="term" value="F:8-oxo-7,8-dihydroguanine DNA N-glycosylase activity"/>
    <property type="evidence" value="ECO:0007669"/>
    <property type="project" value="TreeGrafter"/>
</dbReference>
<accession>A0A2T2WPE9</accession>
<dbReference type="GO" id="GO:0051539">
    <property type="term" value="F:4 iron, 4 sulfur cluster binding"/>
    <property type="evidence" value="ECO:0007669"/>
    <property type="project" value="InterPro"/>
</dbReference>
<dbReference type="GO" id="GO:0035485">
    <property type="term" value="F:adenine/guanine mispair binding"/>
    <property type="evidence" value="ECO:0007669"/>
    <property type="project" value="TreeGrafter"/>
</dbReference>
<evidence type="ECO:0000256" key="3">
    <source>
        <dbReference type="ARBA" id="ARBA00008343"/>
    </source>
</evidence>
<evidence type="ECO:0000256" key="7">
    <source>
        <dbReference type="ARBA" id="ARBA00022763"/>
    </source>
</evidence>
<evidence type="ECO:0000256" key="10">
    <source>
        <dbReference type="ARBA" id="ARBA00023014"/>
    </source>
</evidence>
<dbReference type="PANTHER" id="PTHR42944:SF1">
    <property type="entry name" value="ADENINE DNA GLYCOSYLASE"/>
    <property type="match status" value="1"/>
</dbReference>
<evidence type="ECO:0000256" key="11">
    <source>
        <dbReference type="ARBA" id="ARBA00023204"/>
    </source>
</evidence>
<dbReference type="InterPro" id="IPR023170">
    <property type="entry name" value="HhH_base_excis_C"/>
</dbReference>
<sequence>MKRIKYQADIDSQTLETLQAGMLGWYRQYGRELPWRQTRDPYAVIVSEIMLHQTTVNTVVPVYLRFMEKFPTVFDLASAPLEEVKHITDPLGYKVRGQWLKNIAEVIVTEHEGEWPKTLEGWMALPGVGRYTAGAVLSFAFEQDAAILDTNVRRVLGRYFGIAYRETRAEVVHRLWALAEAIVPKGEAFHFNQALMDFGAMVCTARHPACTICPVVDQCVTVGEGVPEAAAEEVSAYTIRTRADP</sequence>
<dbReference type="Pfam" id="PF00633">
    <property type="entry name" value="HHH"/>
    <property type="match status" value="1"/>
</dbReference>
<proteinExistence type="inferred from homology"/>
<organism evidence="14 15">
    <name type="scientific">Sulfobacillus acidophilus</name>
    <dbReference type="NCBI Taxonomy" id="53633"/>
    <lineage>
        <taxon>Bacteria</taxon>
        <taxon>Bacillati</taxon>
        <taxon>Bacillota</taxon>
        <taxon>Clostridia</taxon>
        <taxon>Eubacteriales</taxon>
        <taxon>Clostridiales Family XVII. Incertae Sedis</taxon>
        <taxon>Sulfobacillus</taxon>
    </lineage>
</organism>
<dbReference type="GO" id="GO:0032357">
    <property type="term" value="F:oxidized purine DNA binding"/>
    <property type="evidence" value="ECO:0007669"/>
    <property type="project" value="TreeGrafter"/>
</dbReference>
<dbReference type="Gene3D" id="1.10.1670.10">
    <property type="entry name" value="Helix-hairpin-Helix base-excision DNA repair enzymes (C-terminal)"/>
    <property type="match status" value="1"/>
</dbReference>
<dbReference type="Pfam" id="PF10576">
    <property type="entry name" value="EndIII_4Fe-2S"/>
    <property type="match status" value="1"/>
</dbReference>
<dbReference type="EMBL" id="PXYV01000001">
    <property type="protein sequence ID" value="PSR24119.1"/>
    <property type="molecule type" value="Genomic_DNA"/>
</dbReference>
<evidence type="ECO:0000256" key="6">
    <source>
        <dbReference type="ARBA" id="ARBA00022723"/>
    </source>
</evidence>
<evidence type="ECO:0000256" key="2">
    <source>
        <dbReference type="ARBA" id="ARBA00001966"/>
    </source>
</evidence>
<comment type="cofactor">
    <cofactor evidence="2">
        <name>[4Fe-4S] cluster</name>
        <dbReference type="ChEBI" id="CHEBI:49883"/>
    </cofactor>
</comment>
<name>A0A2T2WPE9_9FIRM</name>
<dbReference type="SMART" id="SM00478">
    <property type="entry name" value="ENDO3c"/>
    <property type="match status" value="1"/>
</dbReference>